<dbReference type="InterPro" id="IPR000089">
    <property type="entry name" value="Biotin_lipoyl"/>
</dbReference>
<evidence type="ECO:0000256" key="12">
    <source>
        <dbReference type="RuleBase" id="RU003692"/>
    </source>
</evidence>
<dbReference type="InterPro" id="IPR006258">
    <property type="entry name" value="Lipoamide_DH"/>
</dbReference>
<dbReference type="InterPro" id="IPR011053">
    <property type="entry name" value="Single_hybrid_motif"/>
</dbReference>
<dbReference type="PRINTS" id="PR00411">
    <property type="entry name" value="PNDRDTASEI"/>
</dbReference>
<dbReference type="InterPro" id="IPR050151">
    <property type="entry name" value="Class-I_Pyr_Nuc-Dis_Oxidored"/>
</dbReference>
<feature type="domain" description="Lipoyl-binding" evidence="14">
    <location>
        <begin position="4"/>
        <end position="78"/>
    </location>
</feature>
<dbReference type="PRINTS" id="PR00368">
    <property type="entry name" value="FADPNR"/>
</dbReference>
<evidence type="ECO:0000256" key="1">
    <source>
        <dbReference type="ARBA" id="ARBA00001938"/>
    </source>
</evidence>
<dbReference type="PROSITE" id="PS00189">
    <property type="entry name" value="LIPOYL"/>
    <property type="match status" value="2"/>
</dbReference>
<evidence type="ECO:0000256" key="5">
    <source>
        <dbReference type="ARBA" id="ARBA00022823"/>
    </source>
</evidence>
<keyword evidence="5" id="KW-0450">Lipoyl</keyword>
<keyword evidence="16" id="KW-1185">Reference proteome</keyword>
<name>A0A512C031_9HYPH</name>
<evidence type="ECO:0000256" key="10">
    <source>
        <dbReference type="ARBA" id="ARBA00023284"/>
    </source>
</evidence>
<dbReference type="EMBL" id="BJYU01000112">
    <property type="protein sequence ID" value="GEO17575.1"/>
    <property type="molecule type" value="Genomic_DNA"/>
</dbReference>
<keyword evidence="8 12" id="KW-0520">NAD</keyword>
<evidence type="ECO:0000256" key="6">
    <source>
        <dbReference type="ARBA" id="ARBA00022827"/>
    </source>
</evidence>
<dbReference type="SUPFAM" id="SSF51230">
    <property type="entry name" value="Single hybrid motif"/>
    <property type="match status" value="2"/>
</dbReference>
<protein>
    <recommendedName>
        <fullName evidence="3 12">Dihydrolipoyl dehydrogenase</fullName>
        <ecNumber evidence="3 12">1.8.1.4</ecNumber>
    </recommendedName>
</protein>
<evidence type="ECO:0000256" key="13">
    <source>
        <dbReference type="SAM" id="MobiDB-lite"/>
    </source>
</evidence>
<reference evidence="15 16" key="1">
    <citation type="submission" date="2019-07" db="EMBL/GenBank/DDBJ databases">
        <title>Whole genome shotgun sequence of Microvirga aerophila NBRC 106136.</title>
        <authorList>
            <person name="Hosoyama A."/>
            <person name="Uohara A."/>
            <person name="Ohji S."/>
            <person name="Ichikawa N."/>
        </authorList>
    </citation>
    <scope>NUCLEOTIDE SEQUENCE [LARGE SCALE GENOMIC DNA]</scope>
    <source>
        <strain evidence="15 16">NBRC 106136</strain>
    </source>
</reference>
<feature type="region of interest" description="Disordered" evidence="13">
    <location>
        <begin position="198"/>
        <end position="231"/>
    </location>
</feature>
<evidence type="ECO:0000256" key="7">
    <source>
        <dbReference type="ARBA" id="ARBA00023002"/>
    </source>
</evidence>
<dbReference type="Proteomes" id="UP000321085">
    <property type="component" value="Unassembled WGS sequence"/>
</dbReference>
<dbReference type="InterPro" id="IPR003016">
    <property type="entry name" value="2-oxoA_DH_lipoyl-BS"/>
</dbReference>
<dbReference type="Gene3D" id="2.40.50.100">
    <property type="match status" value="2"/>
</dbReference>
<dbReference type="InterPro" id="IPR004099">
    <property type="entry name" value="Pyr_nucl-diS_OxRdtase_dimer"/>
</dbReference>
<dbReference type="CDD" id="cd06849">
    <property type="entry name" value="lipoyl_domain"/>
    <property type="match status" value="2"/>
</dbReference>
<dbReference type="Pfam" id="PF02852">
    <property type="entry name" value="Pyr_redox_dim"/>
    <property type="match status" value="1"/>
</dbReference>
<keyword evidence="10 12" id="KW-0676">Redox-active center</keyword>
<dbReference type="RefSeq" id="WP_147022474.1">
    <property type="nucleotide sequence ID" value="NZ_BJYU01000112.1"/>
</dbReference>
<evidence type="ECO:0000259" key="14">
    <source>
        <dbReference type="PROSITE" id="PS50968"/>
    </source>
</evidence>
<accession>A0A512C031</accession>
<comment type="cofactor">
    <cofactor evidence="12">
        <name>FAD</name>
        <dbReference type="ChEBI" id="CHEBI:57692"/>
    </cofactor>
    <text evidence="12">Binds 1 FAD per subunit.</text>
</comment>
<dbReference type="InterPro" id="IPR016156">
    <property type="entry name" value="FAD/NAD-linked_Rdtase_dimer_sf"/>
</dbReference>
<evidence type="ECO:0000256" key="9">
    <source>
        <dbReference type="ARBA" id="ARBA00023157"/>
    </source>
</evidence>
<keyword evidence="4 12" id="KW-0285">Flavoprotein</keyword>
<dbReference type="GO" id="GO:0006103">
    <property type="term" value="P:2-oxoglutarate metabolic process"/>
    <property type="evidence" value="ECO:0007669"/>
    <property type="project" value="TreeGrafter"/>
</dbReference>
<dbReference type="SUPFAM" id="SSF51905">
    <property type="entry name" value="FAD/NAD(P)-binding domain"/>
    <property type="match status" value="1"/>
</dbReference>
<dbReference type="EC" id="1.8.1.4" evidence="3 12"/>
<keyword evidence="6 12" id="KW-0274">FAD</keyword>
<comment type="similarity">
    <text evidence="2 12">Belongs to the class-I pyridine nucleotide-disulfide oxidoreductase family.</text>
</comment>
<evidence type="ECO:0000256" key="3">
    <source>
        <dbReference type="ARBA" id="ARBA00012608"/>
    </source>
</evidence>
<dbReference type="InterPro" id="IPR023753">
    <property type="entry name" value="FAD/NAD-binding_dom"/>
</dbReference>
<keyword evidence="7 12" id="KW-0560">Oxidoreductase</keyword>
<dbReference type="FunFam" id="2.40.50.100:FF:000009">
    <property type="entry name" value="Acetyltransferase component of pyruvate dehydrogenase complex"/>
    <property type="match status" value="2"/>
</dbReference>
<dbReference type="GO" id="GO:0050660">
    <property type="term" value="F:flavin adenine dinucleotide binding"/>
    <property type="evidence" value="ECO:0007669"/>
    <property type="project" value="InterPro"/>
</dbReference>
<comment type="miscellaneous">
    <text evidence="12">The active site is a redox-active disulfide bond.</text>
</comment>
<comment type="catalytic activity">
    <reaction evidence="11 12">
        <text>N(6)-[(R)-dihydrolipoyl]-L-lysyl-[protein] + NAD(+) = N(6)-[(R)-lipoyl]-L-lysyl-[protein] + NADH + H(+)</text>
        <dbReference type="Rhea" id="RHEA:15045"/>
        <dbReference type="Rhea" id="RHEA-COMP:10474"/>
        <dbReference type="Rhea" id="RHEA-COMP:10475"/>
        <dbReference type="ChEBI" id="CHEBI:15378"/>
        <dbReference type="ChEBI" id="CHEBI:57540"/>
        <dbReference type="ChEBI" id="CHEBI:57945"/>
        <dbReference type="ChEBI" id="CHEBI:83099"/>
        <dbReference type="ChEBI" id="CHEBI:83100"/>
        <dbReference type="EC" id="1.8.1.4"/>
    </reaction>
</comment>
<dbReference type="PROSITE" id="PS00076">
    <property type="entry name" value="PYRIDINE_REDOX_1"/>
    <property type="match status" value="1"/>
</dbReference>
<evidence type="ECO:0000313" key="15">
    <source>
        <dbReference type="EMBL" id="GEO17575.1"/>
    </source>
</evidence>
<dbReference type="InterPro" id="IPR012999">
    <property type="entry name" value="Pyr_OxRdtase_I_AS"/>
</dbReference>
<keyword evidence="9" id="KW-1015">Disulfide bond</keyword>
<dbReference type="Pfam" id="PF07992">
    <property type="entry name" value="Pyr_redox_2"/>
    <property type="match status" value="1"/>
</dbReference>
<dbReference type="Gene3D" id="3.30.390.30">
    <property type="match status" value="1"/>
</dbReference>
<dbReference type="PANTHER" id="PTHR22912">
    <property type="entry name" value="DISULFIDE OXIDOREDUCTASE"/>
    <property type="match status" value="1"/>
</dbReference>
<evidence type="ECO:0000256" key="8">
    <source>
        <dbReference type="ARBA" id="ARBA00023027"/>
    </source>
</evidence>
<organism evidence="15 16">
    <name type="scientific">Microvirga aerophila</name>
    <dbReference type="NCBI Taxonomy" id="670291"/>
    <lineage>
        <taxon>Bacteria</taxon>
        <taxon>Pseudomonadati</taxon>
        <taxon>Pseudomonadota</taxon>
        <taxon>Alphaproteobacteria</taxon>
        <taxon>Hyphomicrobiales</taxon>
        <taxon>Methylobacteriaceae</taxon>
        <taxon>Microvirga</taxon>
    </lineage>
</organism>
<proteinExistence type="inferred from homology"/>
<dbReference type="GO" id="GO:0004148">
    <property type="term" value="F:dihydrolipoyl dehydrogenase (NADH) activity"/>
    <property type="evidence" value="ECO:0007669"/>
    <property type="project" value="UniProtKB-EC"/>
</dbReference>
<sequence>MSTSTEIRLPDIGDFKDVPVIEVHVQPGSKVNVDDTLITLESDKATMDIPATATGTVREVRVKAGDRVSQGDLIITLDAEGAPAILPKERITEEAAPSPGSGQAGYGSPSGVYEAIEVMIPDIGDYQNVPIIEVHVQPGATIKLDEPLITLESDKATMEVPAAQSGTIREVKVKVGDRVSQGHVIAIIEASAGASVAPLSDHAPGQGQAGYGSSALEARAGPEGDGRRVRAPAAKPPVAATGDFHAEVLVLGAGPGGYTAAFRAADLGKKVVLVDRWPSLGGVCLNVGCIPSKALLHAAKVIDETRSMGAHGISFAEPAIDIERLRGWKDGVVKRLTGGLAGLAKQRKVTVVPGIGQFVSMNQLEVRSGDGGTKIVSFEQAIIAAGSEPVTLPFIPHDDPRVIDSTGALELDGIPQRLLVIGGGIIGLEMATVYHALGTKVTVVELMDQIIPGADKDIVTPLMKRISKQYEAIHLKAKVTKVEANGHGLTVHFEGGSAPATDTFDRILVAVGRKPNGKLIGAENAGIAVDERGFIQVDRQMRTNVPHIFAIGDIVGQPMLAHKAVHEGKVAAETAAGKNAFFDAKVIPSVAYTDPEVAWVGLTENEAKAKGLRYGKGVFPWAASGRSLSLGRDEGLTKVLFDEATEQIIGCSIVGPSAGDLIAEAALAIEMGADAQDIGLTIHPHPTLSETIGMAAEAFEGTITDLYMPKKQPQKAH</sequence>
<evidence type="ECO:0000313" key="16">
    <source>
        <dbReference type="Proteomes" id="UP000321085"/>
    </source>
</evidence>
<feature type="domain" description="Lipoyl-binding" evidence="14">
    <location>
        <begin position="115"/>
        <end position="189"/>
    </location>
</feature>
<dbReference type="Pfam" id="PF00364">
    <property type="entry name" value="Biotin_lipoyl"/>
    <property type="match status" value="2"/>
</dbReference>
<gene>
    <name evidence="15" type="primary">lpdA_2</name>
    <name evidence="15" type="ORF">MAE02_52710</name>
</gene>
<dbReference type="PROSITE" id="PS50968">
    <property type="entry name" value="BIOTINYL_LIPOYL"/>
    <property type="match status" value="2"/>
</dbReference>
<evidence type="ECO:0000256" key="11">
    <source>
        <dbReference type="ARBA" id="ARBA00049187"/>
    </source>
</evidence>
<dbReference type="InterPro" id="IPR036188">
    <property type="entry name" value="FAD/NAD-bd_sf"/>
</dbReference>
<evidence type="ECO:0000256" key="2">
    <source>
        <dbReference type="ARBA" id="ARBA00007532"/>
    </source>
</evidence>
<dbReference type="PANTHER" id="PTHR22912:SF160">
    <property type="entry name" value="DIHYDROLIPOYL DEHYDROGENASE"/>
    <property type="match status" value="1"/>
</dbReference>
<dbReference type="FunFam" id="3.30.390.30:FF:000001">
    <property type="entry name" value="Dihydrolipoyl dehydrogenase"/>
    <property type="match status" value="1"/>
</dbReference>
<comment type="caution">
    <text evidence="15">The sequence shown here is derived from an EMBL/GenBank/DDBJ whole genome shotgun (WGS) entry which is preliminary data.</text>
</comment>
<dbReference type="AlphaFoldDB" id="A0A512C031"/>
<dbReference type="SUPFAM" id="SSF55424">
    <property type="entry name" value="FAD/NAD-linked reductases, dimerisation (C-terminal) domain"/>
    <property type="match status" value="1"/>
</dbReference>
<dbReference type="NCBIfam" id="TIGR01350">
    <property type="entry name" value="lipoamide_DH"/>
    <property type="match status" value="1"/>
</dbReference>
<dbReference type="Gene3D" id="3.50.50.60">
    <property type="entry name" value="FAD/NAD(P)-binding domain"/>
    <property type="match status" value="2"/>
</dbReference>
<evidence type="ECO:0000256" key="4">
    <source>
        <dbReference type="ARBA" id="ARBA00022630"/>
    </source>
</evidence>
<comment type="cofactor">
    <cofactor evidence="1">
        <name>(R)-lipoate</name>
        <dbReference type="ChEBI" id="CHEBI:83088"/>
    </cofactor>
</comment>